<gene>
    <name evidence="4" type="ORF">ENS29_05525</name>
</gene>
<dbReference type="AlphaFoldDB" id="A0A7C4MSN3"/>
<dbReference type="PANTHER" id="PTHR37423:SF2">
    <property type="entry name" value="MEMBRANE-BOUND LYTIC MUREIN TRANSGLYCOSYLASE C"/>
    <property type="match status" value="1"/>
</dbReference>
<dbReference type="InterPro" id="IPR008258">
    <property type="entry name" value="Transglycosylase_SLT_dom_1"/>
</dbReference>
<proteinExistence type="inferred from homology"/>
<feature type="domain" description="Transglycosylase SLT" evidence="2">
    <location>
        <begin position="63"/>
        <end position="161"/>
    </location>
</feature>
<evidence type="ECO:0000259" key="3">
    <source>
        <dbReference type="Pfam" id="PF13511"/>
    </source>
</evidence>
<dbReference type="CDD" id="cd00254">
    <property type="entry name" value="LT-like"/>
    <property type="match status" value="1"/>
</dbReference>
<protein>
    <submittedName>
        <fullName evidence="4">DUF4124 domain-containing protein</fullName>
    </submittedName>
</protein>
<evidence type="ECO:0000256" key="1">
    <source>
        <dbReference type="ARBA" id="ARBA00007734"/>
    </source>
</evidence>
<dbReference type="InterPro" id="IPR025392">
    <property type="entry name" value="DUF4124"/>
</dbReference>
<dbReference type="Pfam" id="PF13511">
    <property type="entry name" value="DUF4124"/>
    <property type="match status" value="1"/>
</dbReference>
<organism evidence="4">
    <name type="scientific">Desulfatirhabdium butyrativorans</name>
    <dbReference type="NCBI Taxonomy" id="340467"/>
    <lineage>
        <taxon>Bacteria</taxon>
        <taxon>Pseudomonadati</taxon>
        <taxon>Thermodesulfobacteriota</taxon>
        <taxon>Desulfobacteria</taxon>
        <taxon>Desulfobacterales</taxon>
        <taxon>Desulfatirhabdiaceae</taxon>
        <taxon>Desulfatirhabdium</taxon>
    </lineage>
</organism>
<evidence type="ECO:0000313" key="4">
    <source>
        <dbReference type="EMBL" id="HGU32299.1"/>
    </source>
</evidence>
<name>A0A7C4MSN3_9BACT</name>
<comment type="similarity">
    <text evidence="1">Belongs to the transglycosylase Slt family.</text>
</comment>
<dbReference type="Gene3D" id="1.10.530.10">
    <property type="match status" value="1"/>
</dbReference>
<dbReference type="EMBL" id="DSUH01000126">
    <property type="protein sequence ID" value="HGU32299.1"/>
    <property type="molecule type" value="Genomic_DNA"/>
</dbReference>
<comment type="caution">
    <text evidence="4">The sequence shown here is derived from an EMBL/GenBank/DDBJ whole genome shotgun (WGS) entry which is preliminary data.</text>
</comment>
<dbReference type="Pfam" id="PF01464">
    <property type="entry name" value="SLT"/>
    <property type="match status" value="1"/>
</dbReference>
<reference evidence="4" key="1">
    <citation type="journal article" date="2020" name="mSystems">
        <title>Genome- and Community-Level Interaction Insights into Carbon Utilization and Element Cycling Functions of Hydrothermarchaeota in Hydrothermal Sediment.</title>
        <authorList>
            <person name="Zhou Z."/>
            <person name="Liu Y."/>
            <person name="Xu W."/>
            <person name="Pan J."/>
            <person name="Luo Z.H."/>
            <person name="Li M."/>
        </authorList>
    </citation>
    <scope>NUCLEOTIDE SEQUENCE [LARGE SCALE GENOMIC DNA]</scope>
    <source>
        <strain evidence="4">SpSt-477</strain>
    </source>
</reference>
<accession>A0A7C4MSN3</accession>
<feature type="domain" description="DUF4124" evidence="3">
    <location>
        <begin position="3"/>
        <end position="27"/>
    </location>
</feature>
<dbReference type="InterPro" id="IPR023346">
    <property type="entry name" value="Lysozyme-like_dom_sf"/>
</dbReference>
<dbReference type="PANTHER" id="PTHR37423">
    <property type="entry name" value="SOLUBLE LYTIC MUREIN TRANSGLYCOSYLASE-RELATED"/>
    <property type="match status" value="1"/>
</dbReference>
<dbReference type="SUPFAM" id="SSF53955">
    <property type="entry name" value="Lysozyme-like"/>
    <property type="match status" value="1"/>
</dbReference>
<evidence type="ECO:0000259" key="2">
    <source>
        <dbReference type="Pfam" id="PF01464"/>
    </source>
</evidence>
<sequence length="184" mass="21092">MGSTAMADIYVYVDQNGVRHFTNTPTSSKYKLYSKDIQRYRYTPIFSGNLRFNPEDPAIYDGLIEMASRTYGVSPKLLKAIIKVESNFNPKARSRKEAKGLMQIMSQNYDELNIDNPFDPYQNIMGGTKYLKQLLEKYNNHLDLAFAAYNAGPGAVDKYNGIPPYPETIDYVRKVKSYYQSLAY</sequence>